<sequence length="421" mass="49582">MIIKRNCLFLLDKEKDKTDAKLRYRIKWEGNTVAFNVGYRVEVSKWISEAQRCKSNTYHGKKKVSAAIINRQISHYEELADEVFYTFEQNGTSPTAEEFRNAFNLKLGKIEEKGKSLYEYYDEFIIKERKEKSWTDSTYRKHRTVKKHIQNFAPNLEFSDLTEDGLNKLTDYMLSITDDTGNPSLKNTTIKKDINIFKWFLRWATKMGHNKELAYETYKPKLKTIPRKVIYLTWDELMAIRDTSIPEEMGYLAKIKDMLLFCCFTSLRFSDMQNLKWSYVFDNHIEVTTIKTNDPLRIELNKYSKEVLTRYIRTKGYVFPRISNQKMNDYLKTLGKLCNIDAPTTITYYKGNERIEEILPKYELLSSHIGRRTFICNALMLGIAPNIVMKWTGHSDYAAMKPYIEIADKAKETAMSLFNKI</sequence>
<protein>
    <recommendedName>
        <fullName evidence="2">Integrase</fullName>
    </recommendedName>
</protein>
<comment type="similarity">
    <text evidence="1">Belongs to the 'phage' integrase family.</text>
</comment>
<reference evidence="10" key="1">
    <citation type="journal article" date="2021" name="Proc. Natl. Acad. Sci. U.S.A.">
        <title>A Catalog of Tens of Thousands of Viruses from Human Metagenomes Reveals Hidden Associations with Chronic Diseases.</title>
        <authorList>
            <person name="Tisza M.J."/>
            <person name="Buck C.B."/>
        </authorList>
    </citation>
    <scope>NUCLEOTIDE SEQUENCE</scope>
    <source>
        <strain evidence="10">CtP6q2</strain>
    </source>
</reference>
<keyword evidence="8" id="KW-1160">Virus entry into host cell</keyword>
<dbReference type="SUPFAM" id="SSF56349">
    <property type="entry name" value="DNA breaking-rejoining enzymes"/>
    <property type="match status" value="1"/>
</dbReference>
<dbReference type="GO" id="GO:0015074">
    <property type="term" value="P:DNA integration"/>
    <property type="evidence" value="ECO:0007669"/>
    <property type="project" value="UniProtKB-KW"/>
</dbReference>
<dbReference type="InterPro" id="IPR002104">
    <property type="entry name" value="Integrase_catalytic"/>
</dbReference>
<dbReference type="Gene3D" id="1.10.443.10">
    <property type="entry name" value="Intergrase catalytic core"/>
    <property type="match status" value="1"/>
</dbReference>
<accession>A0A8S5UUE7</accession>
<dbReference type="Pfam" id="PF00589">
    <property type="entry name" value="Phage_integrase"/>
    <property type="match status" value="1"/>
</dbReference>
<dbReference type="Pfam" id="PF13102">
    <property type="entry name" value="Phage_int_SAM_5"/>
    <property type="match status" value="1"/>
</dbReference>
<dbReference type="InterPro" id="IPR050090">
    <property type="entry name" value="Tyrosine_recombinase_XerCD"/>
</dbReference>
<dbReference type="InterPro" id="IPR025269">
    <property type="entry name" value="SAM-like_dom"/>
</dbReference>
<dbReference type="CDD" id="cd01185">
    <property type="entry name" value="INTN1_C_like"/>
    <property type="match status" value="1"/>
</dbReference>
<dbReference type="GO" id="GO:0016787">
    <property type="term" value="F:hydrolase activity"/>
    <property type="evidence" value="ECO:0007669"/>
    <property type="project" value="UniProtKB-KW"/>
</dbReference>
<dbReference type="Gene3D" id="1.10.150.130">
    <property type="match status" value="1"/>
</dbReference>
<dbReference type="PANTHER" id="PTHR30349:SF64">
    <property type="entry name" value="PROPHAGE INTEGRASE INTD-RELATED"/>
    <property type="match status" value="1"/>
</dbReference>
<evidence type="ECO:0000256" key="5">
    <source>
        <dbReference type="ARBA" id="ARBA00022908"/>
    </source>
</evidence>
<feature type="domain" description="Tyr recombinase" evidence="9">
    <location>
        <begin position="227"/>
        <end position="416"/>
    </location>
</feature>
<dbReference type="PANTHER" id="PTHR30349">
    <property type="entry name" value="PHAGE INTEGRASE-RELATED"/>
    <property type="match status" value="1"/>
</dbReference>
<keyword evidence="5" id="KW-0229">DNA integration</keyword>
<evidence type="ECO:0000256" key="8">
    <source>
        <dbReference type="ARBA" id="ARBA00023195"/>
    </source>
</evidence>
<keyword evidence="4" id="KW-0378">Hydrolase</keyword>
<dbReference type="PROSITE" id="PS51898">
    <property type="entry name" value="TYR_RECOMBINASE"/>
    <property type="match status" value="1"/>
</dbReference>
<dbReference type="GO" id="GO:0003677">
    <property type="term" value="F:DNA binding"/>
    <property type="evidence" value="ECO:0007669"/>
    <property type="project" value="UniProtKB-KW"/>
</dbReference>
<name>A0A8S5UUE7_9CAUD</name>
<keyword evidence="3" id="KW-0808">Transferase</keyword>
<dbReference type="GO" id="GO:0075713">
    <property type="term" value="P:establishment of integrated proviral latency"/>
    <property type="evidence" value="ECO:0007669"/>
    <property type="project" value="UniProtKB-KW"/>
</dbReference>
<dbReference type="EMBL" id="BK016143">
    <property type="protein sequence ID" value="DAF98128.1"/>
    <property type="molecule type" value="Genomic_DNA"/>
</dbReference>
<dbReference type="GO" id="GO:0006310">
    <property type="term" value="P:DNA recombination"/>
    <property type="evidence" value="ECO:0007669"/>
    <property type="project" value="UniProtKB-KW"/>
</dbReference>
<evidence type="ECO:0000256" key="3">
    <source>
        <dbReference type="ARBA" id="ARBA00022679"/>
    </source>
</evidence>
<evidence type="ECO:0000256" key="1">
    <source>
        <dbReference type="ARBA" id="ARBA00008857"/>
    </source>
</evidence>
<keyword evidence="7" id="KW-0233">DNA recombination</keyword>
<keyword evidence="8" id="KW-1179">Viral genome integration</keyword>
<dbReference type="GO" id="GO:0016740">
    <property type="term" value="F:transferase activity"/>
    <property type="evidence" value="ECO:0007669"/>
    <property type="project" value="UniProtKB-KW"/>
</dbReference>
<dbReference type="InterPro" id="IPR011010">
    <property type="entry name" value="DNA_brk_join_enz"/>
</dbReference>
<evidence type="ECO:0000256" key="2">
    <source>
        <dbReference type="ARBA" id="ARBA00016082"/>
    </source>
</evidence>
<evidence type="ECO:0000256" key="7">
    <source>
        <dbReference type="ARBA" id="ARBA00023172"/>
    </source>
</evidence>
<organism evidence="10">
    <name type="scientific">Myoviridae sp. ctP6q2</name>
    <dbReference type="NCBI Taxonomy" id="2825096"/>
    <lineage>
        <taxon>Viruses</taxon>
        <taxon>Duplodnaviria</taxon>
        <taxon>Heunggongvirae</taxon>
        <taxon>Uroviricota</taxon>
        <taxon>Caudoviricetes</taxon>
    </lineage>
</organism>
<evidence type="ECO:0000256" key="6">
    <source>
        <dbReference type="ARBA" id="ARBA00023125"/>
    </source>
</evidence>
<evidence type="ECO:0000256" key="4">
    <source>
        <dbReference type="ARBA" id="ARBA00022801"/>
    </source>
</evidence>
<dbReference type="InterPro" id="IPR013762">
    <property type="entry name" value="Integrase-like_cat_sf"/>
</dbReference>
<dbReference type="InterPro" id="IPR010998">
    <property type="entry name" value="Integrase_recombinase_N"/>
</dbReference>
<dbReference type="GO" id="GO:0044826">
    <property type="term" value="P:viral genome integration into host DNA"/>
    <property type="evidence" value="ECO:0007669"/>
    <property type="project" value="UniProtKB-KW"/>
</dbReference>
<keyword evidence="6" id="KW-0238">DNA-binding</keyword>
<evidence type="ECO:0000259" key="9">
    <source>
        <dbReference type="PROSITE" id="PS51898"/>
    </source>
</evidence>
<evidence type="ECO:0000313" key="10">
    <source>
        <dbReference type="EMBL" id="DAF98128.1"/>
    </source>
</evidence>
<proteinExistence type="inferred from homology"/>